<evidence type="ECO:0000256" key="1">
    <source>
        <dbReference type="ARBA" id="ARBA00022801"/>
    </source>
</evidence>
<dbReference type="PANTHER" id="PTHR30620">
    <property type="entry name" value="PERIPLASMIC BETA-GLUCOSIDASE-RELATED"/>
    <property type="match status" value="1"/>
</dbReference>
<dbReference type="Gene3D" id="3.20.20.300">
    <property type="entry name" value="Glycoside hydrolase, family 3, N-terminal domain"/>
    <property type="match status" value="1"/>
</dbReference>
<dbReference type="GO" id="GO:0008422">
    <property type="term" value="F:beta-glucosidase activity"/>
    <property type="evidence" value="ECO:0007669"/>
    <property type="project" value="TreeGrafter"/>
</dbReference>
<sequence length="497" mass="51668">MTLGLQGELQAGKPVAPDRVPATAKHFLADGGTAGGKDQGDAQISERDLVRIHAPGYPAAIDGGALTAMASFSGWDGVKHQGNKSLLTDVLKERMGFDGLIVGDWNGHGQIPGCTATDCAAALNAGLDLYMAPDSWKGLYESLAADARAGRVPMARLDDAVRRVLRVKAKLGMLEGARPGGGDYALVGAPQHLALAREAVAKSLVLLKNNGSVLPIKPGALVLVTGDGADNLSKQTGGWTITWQGTGTTPADFPNGRSIYAGIARAVTEAGGTATLSRDGSFSARPDVAIVVYGEDPYAEFQGDVPTLDYQPSGATDLALQRKLKAAGVPVVSVFLSGRPLWTNPEINASDAFVAAWLPGSQGDGVADVLVARRNRRPSRDFTGKLSFSWPRTAASPVASPLFRYGYGLSYRDRAQVGRLSEAPGVDVAAALNVERYFAAGRALSPGTLTVSDPGGARPVEGPPVTSPAGVVTVRSVDVAAQEDAKRIVWNGQGNAR</sequence>
<dbReference type="InterPro" id="IPR036881">
    <property type="entry name" value="Glyco_hydro_3_C_sf"/>
</dbReference>
<name>A0A6J4SP08_9SPHN</name>
<dbReference type="EMBL" id="CADCWA010000017">
    <property type="protein sequence ID" value="CAA9499891.1"/>
    <property type="molecule type" value="Genomic_DNA"/>
</dbReference>
<proteinExistence type="predicted"/>
<dbReference type="SUPFAM" id="SSF51445">
    <property type="entry name" value="(Trans)glycosidases"/>
    <property type="match status" value="1"/>
</dbReference>
<gene>
    <name evidence="5" type="ORF">AVDCRST_MAG31-310</name>
</gene>
<dbReference type="RefSeq" id="WP_294167621.1">
    <property type="nucleotide sequence ID" value="NZ_CADCWA010000017.1"/>
</dbReference>
<dbReference type="InterPro" id="IPR051915">
    <property type="entry name" value="Cellulose_Degrad_GH3"/>
</dbReference>
<evidence type="ECO:0000313" key="5">
    <source>
        <dbReference type="EMBL" id="CAA9499891.1"/>
    </source>
</evidence>
<dbReference type="Gene3D" id="3.40.50.1700">
    <property type="entry name" value="Glycoside hydrolase family 3 C-terminal domain"/>
    <property type="match status" value="1"/>
</dbReference>
<protein>
    <submittedName>
        <fullName evidence="5">GH3</fullName>
    </submittedName>
</protein>
<keyword evidence="1" id="KW-0378">Hydrolase</keyword>
<dbReference type="PANTHER" id="PTHR30620:SF77">
    <property type="entry name" value="LYSOSOMAL BETA GLUCOSIDASE-LIKE"/>
    <property type="match status" value="1"/>
</dbReference>
<dbReference type="GO" id="GO:0009251">
    <property type="term" value="P:glucan catabolic process"/>
    <property type="evidence" value="ECO:0007669"/>
    <property type="project" value="TreeGrafter"/>
</dbReference>
<feature type="domain" description="Glycoside hydrolase family 3 C-terminal" evidence="4">
    <location>
        <begin position="204"/>
        <end position="411"/>
    </location>
</feature>
<dbReference type="InterPro" id="IPR036962">
    <property type="entry name" value="Glyco_hydro_3_N_sf"/>
</dbReference>
<dbReference type="SUPFAM" id="SSF52279">
    <property type="entry name" value="Beta-D-glucan exohydrolase, C-terminal domain"/>
    <property type="match status" value="1"/>
</dbReference>
<dbReference type="PRINTS" id="PR00133">
    <property type="entry name" value="GLHYDRLASE3"/>
</dbReference>
<dbReference type="InterPro" id="IPR001764">
    <property type="entry name" value="Glyco_hydro_3_N"/>
</dbReference>
<accession>A0A6J4SP08</accession>
<reference evidence="5" key="1">
    <citation type="submission" date="2020-02" db="EMBL/GenBank/DDBJ databases">
        <authorList>
            <person name="Meier V. D."/>
        </authorList>
    </citation>
    <scope>NUCLEOTIDE SEQUENCE</scope>
    <source>
        <strain evidence="5">AVDCRST_MAG31</strain>
    </source>
</reference>
<dbReference type="Pfam" id="PF01915">
    <property type="entry name" value="Glyco_hydro_3_C"/>
    <property type="match status" value="1"/>
</dbReference>
<evidence type="ECO:0000259" key="3">
    <source>
        <dbReference type="Pfam" id="PF00933"/>
    </source>
</evidence>
<dbReference type="Pfam" id="PF00933">
    <property type="entry name" value="Glyco_hydro_3"/>
    <property type="match status" value="1"/>
</dbReference>
<feature type="domain" description="Glycoside hydrolase family 3 N-terminal" evidence="3">
    <location>
        <begin position="4"/>
        <end position="167"/>
    </location>
</feature>
<organism evidence="5">
    <name type="scientific">uncultured Sphingomonas sp</name>
    <dbReference type="NCBI Taxonomy" id="158754"/>
    <lineage>
        <taxon>Bacteria</taxon>
        <taxon>Pseudomonadati</taxon>
        <taxon>Pseudomonadota</taxon>
        <taxon>Alphaproteobacteria</taxon>
        <taxon>Sphingomonadales</taxon>
        <taxon>Sphingomonadaceae</taxon>
        <taxon>Sphingomonas</taxon>
        <taxon>environmental samples</taxon>
    </lineage>
</organism>
<dbReference type="InterPro" id="IPR017853">
    <property type="entry name" value="GH"/>
</dbReference>
<evidence type="ECO:0000259" key="4">
    <source>
        <dbReference type="Pfam" id="PF01915"/>
    </source>
</evidence>
<dbReference type="InterPro" id="IPR002772">
    <property type="entry name" value="Glyco_hydro_3_C"/>
</dbReference>
<evidence type="ECO:0000256" key="2">
    <source>
        <dbReference type="SAM" id="MobiDB-lite"/>
    </source>
</evidence>
<feature type="region of interest" description="Disordered" evidence="2">
    <location>
        <begin position="448"/>
        <end position="468"/>
    </location>
</feature>
<dbReference type="AlphaFoldDB" id="A0A6J4SP08"/>